<dbReference type="STRING" id="1121898.GCA_000422725_03445"/>
<accession>A0A0A2MM35</accession>
<evidence type="ECO:0000313" key="4">
    <source>
        <dbReference type="EMBL" id="KGO92553.1"/>
    </source>
</evidence>
<dbReference type="PROSITE" id="PS51123">
    <property type="entry name" value="OMPA_2"/>
    <property type="match status" value="2"/>
</dbReference>
<dbReference type="Gene3D" id="3.30.1330.60">
    <property type="entry name" value="OmpA-like domain"/>
    <property type="match status" value="2"/>
</dbReference>
<evidence type="ECO:0000256" key="2">
    <source>
        <dbReference type="SAM" id="SignalP"/>
    </source>
</evidence>
<dbReference type="EMBL" id="JRLY01000009">
    <property type="protein sequence ID" value="KGO92553.1"/>
    <property type="molecule type" value="Genomic_DNA"/>
</dbReference>
<evidence type="ECO:0000259" key="3">
    <source>
        <dbReference type="PROSITE" id="PS51123"/>
    </source>
</evidence>
<keyword evidence="5" id="KW-1185">Reference proteome</keyword>
<feature type="domain" description="OmpA-like" evidence="3">
    <location>
        <begin position="184"/>
        <end position="298"/>
    </location>
</feature>
<feature type="signal peptide" evidence="2">
    <location>
        <begin position="1"/>
        <end position="19"/>
    </location>
</feature>
<organism evidence="4 5">
    <name type="scientific">Flavobacterium subsaxonicum WB 4.1-42 = DSM 21790</name>
    <dbReference type="NCBI Taxonomy" id="1121898"/>
    <lineage>
        <taxon>Bacteria</taxon>
        <taxon>Pseudomonadati</taxon>
        <taxon>Bacteroidota</taxon>
        <taxon>Flavobacteriia</taxon>
        <taxon>Flavobacteriales</taxon>
        <taxon>Flavobacteriaceae</taxon>
        <taxon>Flavobacterium</taxon>
    </lineage>
</organism>
<reference evidence="4 5" key="1">
    <citation type="submission" date="2013-09" db="EMBL/GenBank/DDBJ databases">
        <authorList>
            <person name="Zeng Z."/>
            <person name="Chen C."/>
        </authorList>
    </citation>
    <scope>NUCLEOTIDE SEQUENCE [LARGE SCALE GENOMIC DNA]</scope>
    <source>
        <strain evidence="4 5">WB 4.1-42</strain>
    </source>
</reference>
<name>A0A0A2MM35_9FLAO</name>
<evidence type="ECO:0000256" key="1">
    <source>
        <dbReference type="PROSITE-ProRule" id="PRU00473"/>
    </source>
</evidence>
<dbReference type="PANTHER" id="PTHR30329:SF21">
    <property type="entry name" value="LIPOPROTEIN YIAD-RELATED"/>
    <property type="match status" value="1"/>
</dbReference>
<keyword evidence="2" id="KW-0732">Signal</keyword>
<proteinExistence type="predicted"/>
<gene>
    <name evidence="4" type="ORF">Q766_12295</name>
</gene>
<dbReference type="InterPro" id="IPR036737">
    <property type="entry name" value="OmpA-like_sf"/>
</dbReference>
<dbReference type="Proteomes" id="UP000030111">
    <property type="component" value="Unassembled WGS sequence"/>
</dbReference>
<sequence length="298" mass="33597">MKKLFSILILVLFPAMLTAQEQFSVFFESNKYDLTKKEQGRLQDWISANATSKVLAINGYTDEDGTIGLNDTLSQRRVTTVFGAIKGKVPARSDFKTRSFGKLHKQSPVKAENRKVTIYFLQEKDLARENEVLGITETPKPTVPSKPKGPVNYPATVMAMGPGGKEEELKLDQAFMKQLGEAKTGEKIRIPNLNFYENTFGVMPDSRPRLFELLEVMKANPQLKIKLQGHVCCMKADRNNLSTQRAKAIMMFLNKSGIDKSRLSFEGFGVSQPMYPIPEKDADEREANRRVEVLIVEN</sequence>
<dbReference type="CDD" id="cd07185">
    <property type="entry name" value="OmpA_C-like"/>
    <property type="match status" value="1"/>
</dbReference>
<dbReference type="SUPFAM" id="SSF103088">
    <property type="entry name" value="OmpA-like"/>
    <property type="match status" value="2"/>
</dbReference>
<dbReference type="RefSeq" id="WP_026991414.1">
    <property type="nucleotide sequence ID" value="NZ_AUGP01000029.1"/>
</dbReference>
<dbReference type="InterPro" id="IPR050330">
    <property type="entry name" value="Bact_OuterMem_StrucFunc"/>
</dbReference>
<dbReference type="AlphaFoldDB" id="A0A0A2MM35"/>
<dbReference type="InterPro" id="IPR006665">
    <property type="entry name" value="OmpA-like"/>
</dbReference>
<evidence type="ECO:0000313" key="5">
    <source>
        <dbReference type="Proteomes" id="UP000030111"/>
    </source>
</evidence>
<feature type="domain" description="OmpA-like" evidence="3">
    <location>
        <begin position="14"/>
        <end position="124"/>
    </location>
</feature>
<comment type="caution">
    <text evidence="4">The sequence shown here is derived from an EMBL/GenBank/DDBJ whole genome shotgun (WGS) entry which is preliminary data.</text>
</comment>
<dbReference type="PANTHER" id="PTHR30329">
    <property type="entry name" value="STATOR ELEMENT OF FLAGELLAR MOTOR COMPLEX"/>
    <property type="match status" value="1"/>
</dbReference>
<dbReference type="eggNOG" id="COG2885">
    <property type="taxonomic scope" value="Bacteria"/>
</dbReference>
<dbReference type="GO" id="GO:0016020">
    <property type="term" value="C:membrane"/>
    <property type="evidence" value="ECO:0007669"/>
    <property type="project" value="UniProtKB-UniRule"/>
</dbReference>
<feature type="chain" id="PRO_5002003571" evidence="2">
    <location>
        <begin position="20"/>
        <end position="298"/>
    </location>
</feature>
<keyword evidence="1" id="KW-0472">Membrane</keyword>
<protein>
    <submittedName>
        <fullName evidence="4">Cell envelope biogenesis protein OmpA</fullName>
    </submittedName>
</protein>
<dbReference type="Pfam" id="PF00691">
    <property type="entry name" value="OmpA"/>
    <property type="match status" value="2"/>
</dbReference>
<dbReference type="OrthoDB" id="9782229at2"/>